<proteinExistence type="predicted"/>
<dbReference type="Proteomes" id="UP000075901">
    <property type="component" value="Unassembled WGS sequence"/>
</dbReference>
<evidence type="ECO:0000313" key="1">
    <source>
        <dbReference type="EnsemblMetazoa" id="AMAM002486-PA"/>
    </source>
</evidence>
<dbReference type="VEuPathDB" id="VectorBase:AMAM002486"/>
<keyword evidence="2" id="KW-1185">Reference proteome</keyword>
<sequence>MVIREWVVTLVTLCVFVTLFPLEVSGYRILGINTSPSRSHVIVQDALMKELARRGHHVTMVSPYKEPEQVPNYRKITVPMDPWASDFTKTIFENTNSRLAMLQLMPQMLRLSTIPVNKTLRSQEFQSLIKEPEGYDLLITGIMSDAVLGVGHM</sequence>
<accession>A0A182S9Q8</accession>
<evidence type="ECO:0008006" key="3">
    <source>
        <dbReference type="Google" id="ProtNLM"/>
    </source>
</evidence>
<protein>
    <recommendedName>
        <fullName evidence="3">UDP-glucuronosyltransferase</fullName>
    </recommendedName>
</protein>
<reference evidence="2" key="1">
    <citation type="submission" date="2013-09" db="EMBL/GenBank/DDBJ databases">
        <title>The Genome Sequence of Anopheles maculatus species B.</title>
        <authorList>
            <consortium name="The Broad Institute Genomics Platform"/>
            <person name="Neafsey D.E."/>
            <person name="Besansky N."/>
            <person name="Howell P."/>
            <person name="Walton C."/>
            <person name="Young S.K."/>
            <person name="Zeng Q."/>
            <person name="Gargeya S."/>
            <person name="Fitzgerald M."/>
            <person name="Haas B."/>
            <person name="Abouelleil A."/>
            <person name="Allen A.W."/>
            <person name="Alvarado L."/>
            <person name="Arachchi H.M."/>
            <person name="Berlin A.M."/>
            <person name="Chapman S.B."/>
            <person name="Gainer-Dewar J."/>
            <person name="Goldberg J."/>
            <person name="Griggs A."/>
            <person name="Gujja S."/>
            <person name="Hansen M."/>
            <person name="Howarth C."/>
            <person name="Imamovic A."/>
            <person name="Ireland A."/>
            <person name="Larimer J."/>
            <person name="McCowan C."/>
            <person name="Murphy C."/>
            <person name="Pearson M."/>
            <person name="Poon T.W."/>
            <person name="Priest M."/>
            <person name="Roberts A."/>
            <person name="Saif S."/>
            <person name="Shea T."/>
            <person name="Sisk P."/>
            <person name="Sykes S."/>
            <person name="Wortman J."/>
            <person name="Nusbaum C."/>
            <person name="Birren B."/>
        </authorList>
    </citation>
    <scope>NUCLEOTIDE SEQUENCE [LARGE SCALE GENOMIC DNA]</scope>
    <source>
        <strain evidence="2">maculatus3</strain>
    </source>
</reference>
<dbReference type="SUPFAM" id="SSF53756">
    <property type="entry name" value="UDP-Glycosyltransferase/glycogen phosphorylase"/>
    <property type="match status" value="1"/>
</dbReference>
<organism evidence="1 2">
    <name type="scientific">Anopheles maculatus</name>
    <dbReference type="NCBI Taxonomy" id="74869"/>
    <lineage>
        <taxon>Eukaryota</taxon>
        <taxon>Metazoa</taxon>
        <taxon>Ecdysozoa</taxon>
        <taxon>Arthropoda</taxon>
        <taxon>Hexapoda</taxon>
        <taxon>Insecta</taxon>
        <taxon>Pterygota</taxon>
        <taxon>Neoptera</taxon>
        <taxon>Endopterygota</taxon>
        <taxon>Diptera</taxon>
        <taxon>Nematocera</taxon>
        <taxon>Culicoidea</taxon>
        <taxon>Culicidae</taxon>
        <taxon>Anophelinae</taxon>
        <taxon>Anopheles</taxon>
        <taxon>Anopheles maculatus group</taxon>
    </lineage>
</organism>
<evidence type="ECO:0000313" key="2">
    <source>
        <dbReference type="Proteomes" id="UP000075901"/>
    </source>
</evidence>
<name>A0A182S9Q8_9DIPT</name>
<dbReference type="EnsemblMetazoa" id="AMAM002486-RA">
    <property type="protein sequence ID" value="AMAM002486-PA"/>
    <property type="gene ID" value="AMAM002486"/>
</dbReference>
<dbReference type="AlphaFoldDB" id="A0A182S9Q8"/>
<reference evidence="1" key="2">
    <citation type="submission" date="2020-05" db="UniProtKB">
        <authorList>
            <consortium name="EnsemblMetazoa"/>
        </authorList>
    </citation>
    <scope>IDENTIFICATION</scope>
    <source>
        <strain evidence="1">maculatus3</strain>
    </source>
</reference>